<feature type="domain" description="Reverse transcriptase" evidence="1">
    <location>
        <begin position="107"/>
        <end position="358"/>
    </location>
</feature>
<dbReference type="InterPro" id="IPR051083">
    <property type="entry name" value="GrpII_Intron_Splice-Mob/Def"/>
</dbReference>
<evidence type="ECO:0000259" key="1">
    <source>
        <dbReference type="PROSITE" id="PS50878"/>
    </source>
</evidence>
<dbReference type="Pfam" id="PF08388">
    <property type="entry name" value="GIIM"/>
    <property type="match status" value="1"/>
</dbReference>
<keyword evidence="2" id="KW-0695">RNA-directed DNA polymerase</keyword>
<dbReference type="Pfam" id="PF00078">
    <property type="entry name" value="RVT_1"/>
    <property type="match status" value="1"/>
</dbReference>
<proteinExistence type="predicted"/>
<gene>
    <name evidence="2" type="primary">ltrA</name>
    <name evidence="2" type="ORF">ETD83_13210</name>
</gene>
<dbReference type="OrthoDB" id="1550386at2"/>
<dbReference type="PROSITE" id="PS50878">
    <property type="entry name" value="RT_POL"/>
    <property type="match status" value="1"/>
</dbReference>
<sequence length="523" mass="60294">MGKGDSVKAQDCCREEALLNNDAPSWPGLHSAERRVLDHQLKLHRWARSEPGRRFDDVFNLVYDRATLVVAWERVSGNRGARTAGVDAVTRYHIQERHGVIPFLEELRSSLKDGSFTALPVKQAVIPKKNGKVRYLGITTLRDRVAQMALKLILEPIFEADFYPSSYGYRHGRRAQDAIAEIHRFTRKPSTYDWVIEGDIKACFDNVDHHVLMELVAERIKDRKVLRLVSAFLRAGVVELHGGFAETLTGTPQGGIVSPLLANIYLSVLDRHFARIWDTEMTPGWRRQQRRRRGLPNFRLVRYADDFVVLVHGTRAEAQALKTQIGELLARRLKMTLSDEKTHITHIDDGFVFLGFHIQRRPFGDGRRVVLTIPAKQALASVMHKIKKLTGRGATSCSLEEVLRTVNPVLRGWAAYFRYGVSKRTFSYLGWFAWWRLLLWIRRKHPHLTWKQLRRRYYGTDRITEGGIVLYNPARMRVERYRFRGAQISTPYNIDEVDPDGARFRRTSHDDQGFVGQVSEYLA</sequence>
<keyword evidence="3" id="KW-1185">Reference proteome</keyword>
<dbReference type="PANTHER" id="PTHR34047:SF8">
    <property type="entry name" value="PROTEIN YKFC"/>
    <property type="match status" value="1"/>
</dbReference>
<comment type="caution">
    <text evidence="2">The sequence shown here is derived from an EMBL/GenBank/DDBJ whole genome shotgun (WGS) entry which is preliminary data.</text>
</comment>
<dbReference type="SUPFAM" id="SSF56672">
    <property type="entry name" value="DNA/RNA polymerases"/>
    <property type="match status" value="1"/>
</dbReference>
<evidence type="ECO:0000313" key="3">
    <source>
        <dbReference type="Proteomes" id="UP000309174"/>
    </source>
</evidence>
<accession>A0A5C4JE26</accession>
<dbReference type="InterPro" id="IPR043502">
    <property type="entry name" value="DNA/RNA_pol_sf"/>
</dbReference>
<keyword evidence="2" id="KW-0808">Transferase</keyword>
<evidence type="ECO:0000313" key="2">
    <source>
        <dbReference type="EMBL" id="TMR02172.1"/>
    </source>
</evidence>
<dbReference type="CDD" id="cd01651">
    <property type="entry name" value="RT_G2_intron"/>
    <property type="match status" value="1"/>
</dbReference>
<dbReference type="RefSeq" id="WP_138645398.1">
    <property type="nucleotide sequence ID" value="NZ_VCKW01000054.1"/>
</dbReference>
<dbReference type="Proteomes" id="UP000309174">
    <property type="component" value="Unassembled WGS sequence"/>
</dbReference>
<dbReference type="InterPro" id="IPR030931">
    <property type="entry name" value="Group_II_RT_mat"/>
</dbReference>
<dbReference type="EC" id="2.7.7.49" evidence="2"/>
<organism evidence="2 3">
    <name type="scientific">Actinomadura soli</name>
    <dbReference type="NCBI Taxonomy" id="2508997"/>
    <lineage>
        <taxon>Bacteria</taxon>
        <taxon>Bacillati</taxon>
        <taxon>Actinomycetota</taxon>
        <taxon>Actinomycetes</taxon>
        <taxon>Streptosporangiales</taxon>
        <taxon>Thermomonosporaceae</taxon>
        <taxon>Actinomadura</taxon>
    </lineage>
</organism>
<name>A0A5C4JE26_9ACTN</name>
<protein>
    <submittedName>
        <fullName evidence="2">Group II intron reverse transcriptase/maturase</fullName>
        <ecNumber evidence="2">2.7.7.49</ecNumber>
    </submittedName>
</protein>
<dbReference type="GO" id="GO:0003964">
    <property type="term" value="F:RNA-directed DNA polymerase activity"/>
    <property type="evidence" value="ECO:0007669"/>
    <property type="project" value="UniProtKB-KW"/>
</dbReference>
<dbReference type="PANTHER" id="PTHR34047">
    <property type="entry name" value="NUCLEAR INTRON MATURASE 1, MITOCHONDRIAL-RELATED"/>
    <property type="match status" value="1"/>
</dbReference>
<keyword evidence="2" id="KW-0548">Nucleotidyltransferase</keyword>
<dbReference type="InterPro" id="IPR000477">
    <property type="entry name" value="RT_dom"/>
</dbReference>
<dbReference type="InterPro" id="IPR013597">
    <property type="entry name" value="Mat_intron_G2"/>
</dbReference>
<dbReference type="EMBL" id="VCKW01000054">
    <property type="protein sequence ID" value="TMR02172.1"/>
    <property type="molecule type" value="Genomic_DNA"/>
</dbReference>
<dbReference type="AlphaFoldDB" id="A0A5C4JE26"/>
<reference evidence="2 3" key="1">
    <citation type="submission" date="2019-05" db="EMBL/GenBank/DDBJ databases">
        <title>Draft genome sequence of Actinomadura sp. 14C53.</title>
        <authorList>
            <person name="Saricaoglu S."/>
            <person name="Isik K."/>
        </authorList>
    </citation>
    <scope>NUCLEOTIDE SEQUENCE [LARGE SCALE GENOMIC DNA]</scope>
    <source>
        <strain evidence="2 3">14C53</strain>
    </source>
</reference>
<dbReference type="NCBIfam" id="TIGR04416">
    <property type="entry name" value="group_II_RT_mat"/>
    <property type="match status" value="1"/>
</dbReference>